<dbReference type="InterPro" id="IPR036291">
    <property type="entry name" value="NAD(P)-bd_dom_sf"/>
</dbReference>
<keyword evidence="2" id="KW-1185">Reference proteome</keyword>
<organism evidence="1 2">
    <name type="scientific">Fusarium albosuccineum</name>
    <dbReference type="NCBI Taxonomy" id="1237068"/>
    <lineage>
        <taxon>Eukaryota</taxon>
        <taxon>Fungi</taxon>
        <taxon>Dikarya</taxon>
        <taxon>Ascomycota</taxon>
        <taxon>Pezizomycotina</taxon>
        <taxon>Sordariomycetes</taxon>
        <taxon>Hypocreomycetidae</taxon>
        <taxon>Hypocreales</taxon>
        <taxon>Nectriaceae</taxon>
        <taxon>Fusarium</taxon>
        <taxon>Fusarium decemcellulare species complex</taxon>
    </lineage>
</organism>
<protein>
    <recommendedName>
        <fullName evidence="3">NmrA-like domain-containing protein</fullName>
    </recommendedName>
</protein>
<dbReference type="Gene3D" id="3.40.50.720">
    <property type="entry name" value="NAD(P)-binding Rossmann-like Domain"/>
    <property type="match status" value="1"/>
</dbReference>
<accession>A0A8H4L0N1</accession>
<name>A0A8H4L0N1_9HYPO</name>
<gene>
    <name evidence="1" type="ORF">FALBO_14328</name>
</gene>
<proteinExistence type="predicted"/>
<dbReference type="Proteomes" id="UP000554235">
    <property type="component" value="Unassembled WGS sequence"/>
</dbReference>
<evidence type="ECO:0000313" key="2">
    <source>
        <dbReference type="Proteomes" id="UP000554235"/>
    </source>
</evidence>
<sequence length="144" mass="15865">MTYNRIAIFGHRGWVSSAIVAALAVSGAPITVLYRPTFDTSSLPNYVKKVEVDLEDETTVIMAFRTLIFSCTRLGIPPPMIRAPKPFSRSLAGLQEVQKQLAFVKATPHTDVKLFCPSALAAHYDEQGLRIPDIRAKHEVEVAA</sequence>
<dbReference type="AlphaFoldDB" id="A0A8H4L0N1"/>
<comment type="caution">
    <text evidence="1">The sequence shown here is derived from an EMBL/GenBank/DDBJ whole genome shotgun (WGS) entry which is preliminary data.</text>
</comment>
<dbReference type="EMBL" id="JAADYS010002316">
    <property type="protein sequence ID" value="KAF4458923.1"/>
    <property type="molecule type" value="Genomic_DNA"/>
</dbReference>
<dbReference type="OrthoDB" id="5283654at2759"/>
<evidence type="ECO:0000313" key="1">
    <source>
        <dbReference type="EMBL" id="KAF4458923.1"/>
    </source>
</evidence>
<reference evidence="1 2" key="1">
    <citation type="submission" date="2020-01" db="EMBL/GenBank/DDBJ databases">
        <title>Identification and distribution of gene clusters putatively required for synthesis of sphingolipid metabolism inhibitors in phylogenetically diverse species of the filamentous fungus Fusarium.</title>
        <authorList>
            <person name="Kim H.-S."/>
            <person name="Busman M."/>
            <person name="Brown D.W."/>
            <person name="Divon H."/>
            <person name="Uhlig S."/>
            <person name="Proctor R.H."/>
        </authorList>
    </citation>
    <scope>NUCLEOTIDE SEQUENCE [LARGE SCALE GENOMIC DNA]</scope>
    <source>
        <strain evidence="1 2">NRRL 20459</strain>
    </source>
</reference>
<dbReference type="SUPFAM" id="SSF51735">
    <property type="entry name" value="NAD(P)-binding Rossmann-fold domains"/>
    <property type="match status" value="1"/>
</dbReference>
<evidence type="ECO:0008006" key="3">
    <source>
        <dbReference type="Google" id="ProtNLM"/>
    </source>
</evidence>